<keyword evidence="8" id="KW-0472">Membrane</keyword>
<feature type="domain" description="Response regulatory" evidence="11">
    <location>
        <begin position="679"/>
        <end position="795"/>
    </location>
</feature>
<accession>A0A6B3SYG2</accession>
<evidence type="ECO:0000256" key="7">
    <source>
        <dbReference type="ARBA" id="ARBA00023012"/>
    </source>
</evidence>
<dbReference type="Proteomes" id="UP000482155">
    <property type="component" value="Unassembled WGS sequence"/>
</dbReference>
<dbReference type="RefSeq" id="WP_163968738.1">
    <property type="nucleotide sequence ID" value="NZ_JAAIVB010000085.1"/>
</dbReference>
<dbReference type="Gene3D" id="2.10.70.100">
    <property type="match status" value="2"/>
</dbReference>
<evidence type="ECO:0000256" key="8">
    <source>
        <dbReference type="ARBA" id="ARBA00023136"/>
    </source>
</evidence>
<dbReference type="CDD" id="cd00130">
    <property type="entry name" value="PAS"/>
    <property type="match status" value="2"/>
</dbReference>
<evidence type="ECO:0000256" key="5">
    <source>
        <dbReference type="ARBA" id="ARBA00022679"/>
    </source>
</evidence>
<dbReference type="PROSITE" id="PS50113">
    <property type="entry name" value="PAC"/>
    <property type="match status" value="2"/>
</dbReference>
<comment type="catalytic activity">
    <reaction evidence="1">
        <text>ATP + protein L-histidine = ADP + protein N-phospho-L-histidine.</text>
        <dbReference type="EC" id="2.7.13.3"/>
    </reaction>
</comment>
<keyword evidence="6" id="KW-0418">Kinase</keyword>
<dbReference type="GO" id="GO:0000155">
    <property type="term" value="F:phosphorelay sensor kinase activity"/>
    <property type="evidence" value="ECO:0007669"/>
    <property type="project" value="InterPro"/>
</dbReference>
<dbReference type="EMBL" id="JAAIVB010000085">
    <property type="protein sequence ID" value="NEX64815.1"/>
    <property type="molecule type" value="Genomic_DNA"/>
</dbReference>
<dbReference type="AlphaFoldDB" id="A0A6B3SYG2"/>
<proteinExistence type="predicted"/>
<dbReference type="SMART" id="SM00086">
    <property type="entry name" value="PAC"/>
    <property type="match status" value="2"/>
</dbReference>
<dbReference type="PROSITE" id="PS50110">
    <property type="entry name" value="RESPONSE_REGULATORY"/>
    <property type="match status" value="1"/>
</dbReference>
<keyword evidence="4 9" id="KW-0597">Phosphoprotein</keyword>
<keyword evidence="7" id="KW-0902">Two-component regulatory system</keyword>
<dbReference type="PRINTS" id="PR00344">
    <property type="entry name" value="BCTRLSENSOR"/>
</dbReference>
<gene>
    <name evidence="14" type="ORF">G3574_27355</name>
</gene>
<dbReference type="Pfam" id="PF00512">
    <property type="entry name" value="HisKA"/>
    <property type="match status" value="1"/>
</dbReference>
<comment type="caution">
    <text evidence="14">The sequence shown here is derived from an EMBL/GenBank/DDBJ whole genome shotgun (WGS) entry which is preliminary data.</text>
</comment>
<feature type="domain" description="PAS" evidence="12">
    <location>
        <begin position="177"/>
        <end position="248"/>
    </location>
</feature>
<evidence type="ECO:0000256" key="6">
    <source>
        <dbReference type="ARBA" id="ARBA00022777"/>
    </source>
</evidence>
<dbReference type="InterPro" id="IPR013656">
    <property type="entry name" value="PAS_4"/>
</dbReference>
<dbReference type="GO" id="GO:0009927">
    <property type="term" value="F:histidine phosphotransfer kinase activity"/>
    <property type="evidence" value="ECO:0007669"/>
    <property type="project" value="TreeGrafter"/>
</dbReference>
<evidence type="ECO:0000256" key="4">
    <source>
        <dbReference type="ARBA" id="ARBA00022553"/>
    </source>
</evidence>
<dbReference type="Gene3D" id="1.10.287.130">
    <property type="match status" value="1"/>
</dbReference>
<dbReference type="Pfam" id="PF00072">
    <property type="entry name" value="Response_reg"/>
    <property type="match status" value="1"/>
</dbReference>
<dbReference type="PROSITE" id="PS50112">
    <property type="entry name" value="PAS"/>
    <property type="match status" value="2"/>
</dbReference>
<evidence type="ECO:0000256" key="3">
    <source>
        <dbReference type="ARBA" id="ARBA00012438"/>
    </source>
</evidence>
<dbReference type="NCBIfam" id="TIGR00229">
    <property type="entry name" value="sensory_box"/>
    <property type="match status" value="2"/>
</dbReference>
<organism evidence="14 15">
    <name type="scientific">Noviherbaspirillum galbum</name>
    <dbReference type="NCBI Taxonomy" id="2709383"/>
    <lineage>
        <taxon>Bacteria</taxon>
        <taxon>Pseudomonadati</taxon>
        <taxon>Pseudomonadota</taxon>
        <taxon>Betaproteobacteria</taxon>
        <taxon>Burkholderiales</taxon>
        <taxon>Oxalobacteraceae</taxon>
        <taxon>Noviherbaspirillum</taxon>
    </lineage>
</organism>
<comment type="subcellular location">
    <subcellularLocation>
        <location evidence="2">Cell inner membrane</location>
        <topology evidence="2">Multi-pass membrane protein</topology>
    </subcellularLocation>
</comment>
<dbReference type="InterPro" id="IPR005467">
    <property type="entry name" value="His_kinase_dom"/>
</dbReference>
<evidence type="ECO:0000259" key="12">
    <source>
        <dbReference type="PROSITE" id="PS50112"/>
    </source>
</evidence>
<dbReference type="InterPro" id="IPR011006">
    <property type="entry name" value="CheY-like_superfamily"/>
</dbReference>
<feature type="modified residue" description="4-aspartylphosphate" evidence="9">
    <location>
        <position position="728"/>
    </location>
</feature>
<dbReference type="Pfam" id="PF08447">
    <property type="entry name" value="PAS_3"/>
    <property type="match status" value="2"/>
</dbReference>
<dbReference type="SUPFAM" id="SSF55874">
    <property type="entry name" value="ATPase domain of HSP90 chaperone/DNA topoisomerase II/histidine kinase"/>
    <property type="match status" value="1"/>
</dbReference>
<feature type="domain" description="PAS" evidence="12">
    <location>
        <begin position="300"/>
        <end position="361"/>
    </location>
</feature>
<dbReference type="PANTHER" id="PTHR43047">
    <property type="entry name" value="TWO-COMPONENT HISTIDINE PROTEIN KINASE"/>
    <property type="match status" value="1"/>
</dbReference>
<dbReference type="InterPro" id="IPR004358">
    <property type="entry name" value="Sig_transdc_His_kin-like_C"/>
</dbReference>
<dbReference type="InterPro" id="IPR003661">
    <property type="entry name" value="HisK_dim/P_dom"/>
</dbReference>
<dbReference type="SMART" id="SM00448">
    <property type="entry name" value="REC"/>
    <property type="match status" value="1"/>
</dbReference>
<dbReference type="InterPro" id="IPR001789">
    <property type="entry name" value="Sig_transdc_resp-reg_receiver"/>
</dbReference>
<dbReference type="CDD" id="cd00082">
    <property type="entry name" value="HisKA"/>
    <property type="match status" value="1"/>
</dbReference>
<evidence type="ECO:0000259" key="13">
    <source>
        <dbReference type="PROSITE" id="PS50113"/>
    </source>
</evidence>
<dbReference type="EC" id="2.7.13.3" evidence="3"/>
<dbReference type="SUPFAM" id="SSF47384">
    <property type="entry name" value="Homodimeric domain of signal transducing histidine kinase"/>
    <property type="match status" value="1"/>
</dbReference>
<dbReference type="CDD" id="cd17580">
    <property type="entry name" value="REC_2_DhkD-like"/>
    <property type="match status" value="1"/>
</dbReference>
<dbReference type="InterPro" id="IPR000014">
    <property type="entry name" value="PAS"/>
</dbReference>
<feature type="domain" description="PAC" evidence="13">
    <location>
        <begin position="375"/>
        <end position="427"/>
    </location>
</feature>
<dbReference type="PROSITE" id="PS50109">
    <property type="entry name" value="HIS_KIN"/>
    <property type="match status" value="1"/>
</dbReference>
<dbReference type="InterPro" id="IPR036890">
    <property type="entry name" value="HATPase_C_sf"/>
</dbReference>
<dbReference type="PANTHER" id="PTHR43047:SF72">
    <property type="entry name" value="OSMOSENSING HISTIDINE PROTEIN KINASE SLN1"/>
    <property type="match status" value="1"/>
</dbReference>
<dbReference type="SMART" id="SM00091">
    <property type="entry name" value="PAS"/>
    <property type="match status" value="2"/>
</dbReference>
<evidence type="ECO:0000256" key="9">
    <source>
        <dbReference type="PROSITE-ProRule" id="PRU00169"/>
    </source>
</evidence>
<protein>
    <recommendedName>
        <fullName evidence="3">histidine kinase</fullName>
        <ecNumber evidence="3">2.7.13.3</ecNumber>
    </recommendedName>
</protein>
<evidence type="ECO:0000313" key="14">
    <source>
        <dbReference type="EMBL" id="NEX64815.1"/>
    </source>
</evidence>
<dbReference type="SUPFAM" id="SSF55785">
    <property type="entry name" value="PYP-like sensor domain (PAS domain)"/>
    <property type="match status" value="3"/>
</dbReference>
<dbReference type="InterPro" id="IPR013655">
    <property type="entry name" value="PAS_fold_3"/>
</dbReference>
<dbReference type="Pfam" id="PF02518">
    <property type="entry name" value="HATPase_c"/>
    <property type="match status" value="1"/>
</dbReference>
<dbReference type="Gene3D" id="3.30.450.20">
    <property type="entry name" value="PAS domain"/>
    <property type="match status" value="3"/>
</dbReference>
<dbReference type="SMART" id="SM00388">
    <property type="entry name" value="HisKA"/>
    <property type="match status" value="1"/>
</dbReference>
<sequence>MIDPSDQPHLRSGGAMGALMRCHDWSTTPLGPMESWPQSLKTAVSLILRAQQPMFIGWGPRCISLYNDSYISILGNKHPQALGQPMADVWSEIWDELRQLNEAVMRGESLSFENKPFQLTGRETPGPHYFSFTYTPLLDDDGQIAGIFCAAIETTSAVRLGQESRAGRAAQQALAESEERLRLATDAAEIAFWDVNVTDGSLIWQPRLRTMFGITTDEPLSLDDFFRGLHPDDRPMVASAFAAACDPERREFYNIEYRTIGRDDGEVRWVAAKGRGLFDATGRCVRANGTAMDITSRKTAELAMEVALEASRTGTFHWDIRDNRLTWDTALDRLFGLRPGEVVRSLDQFIALVHPDDRDEVIRCCGRCRDAGDDFEMEFRVVYPDGSVHWLYDRGRTFLDPTGRAKTMTGACVDITDLVRAREALKLADRQKDDFLATLAHELRNPLAPLRTGLDLLQNVSAGLPDQGRQVLGIMQRQLDHMVHLVDDLLDIARIRQGKILLRRESISLHAVLEQALEGVQALLDAQGQVVVWEGVDPALRVTGDLTRLVQVVGNLLNNAAKYTPRGGRVTLRGGEADQAGMLFIEVTDTGIGIPAQMLDHVFDRFAQVQQHLDHAQGGLGIGLSVVKGLVEMHGGRVSAESAGPGAGSRFRIWLPRSDTPKPAEARLPSRVDGVRKRRVLIVDDNRDAAETMALLLDMSGHEALLAHDGQTAVEIVKQHDPAVVFLDIGMPGMDGYETVSVLRTLPGAHSRVLVALTGWGTEADQAQSLAAGFDLHLTKPVKIHEVQRVLAARFGQENQSATMFSM</sequence>
<feature type="domain" description="PAC" evidence="13">
    <location>
        <begin position="253"/>
        <end position="306"/>
    </location>
</feature>
<evidence type="ECO:0000256" key="1">
    <source>
        <dbReference type="ARBA" id="ARBA00000085"/>
    </source>
</evidence>
<dbReference type="InterPro" id="IPR001610">
    <property type="entry name" value="PAC"/>
</dbReference>
<name>A0A6B3SYG2_9BURK</name>
<evidence type="ECO:0000259" key="10">
    <source>
        <dbReference type="PROSITE" id="PS50109"/>
    </source>
</evidence>
<dbReference type="FunFam" id="1.10.287.130:FF:000001">
    <property type="entry name" value="Two-component sensor histidine kinase"/>
    <property type="match status" value="1"/>
</dbReference>
<dbReference type="Gene3D" id="3.40.50.2300">
    <property type="match status" value="1"/>
</dbReference>
<evidence type="ECO:0000313" key="15">
    <source>
        <dbReference type="Proteomes" id="UP000482155"/>
    </source>
</evidence>
<dbReference type="Gene3D" id="3.30.565.10">
    <property type="entry name" value="Histidine kinase-like ATPase, C-terminal domain"/>
    <property type="match status" value="1"/>
</dbReference>
<dbReference type="InterPro" id="IPR003594">
    <property type="entry name" value="HATPase_dom"/>
</dbReference>
<dbReference type="SMART" id="SM00387">
    <property type="entry name" value="HATPase_c"/>
    <property type="match status" value="1"/>
</dbReference>
<keyword evidence="5" id="KW-0808">Transferase</keyword>
<dbReference type="FunFam" id="3.30.565.10:FF:000006">
    <property type="entry name" value="Sensor histidine kinase WalK"/>
    <property type="match status" value="1"/>
</dbReference>
<reference evidence="14 15" key="1">
    <citation type="submission" date="2020-02" db="EMBL/GenBank/DDBJ databases">
        <authorList>
            <person name="Kim M.K."/>
        </authorList>
    </citation>
    <scope>NUCLEOTIDE SEQUENCE [LARGE SCALE GENOMIC DNA]</scope>
    <source>
        <strain evidence="14 15">17J57-3</strain>
    </source>
</reference>
<evidence type="ECO:0000256" key="2">
    <source>
        <dbReference type="ARBA" id="ARBA00004429"/>
    </source>
</evidence>
<feature type="domain" description="Histidine kinase" evidence="10">
    <location>
        <begin position="438"/>
        <end position="659"/>
    </location>
</feature>
<dbReference type="GO" id="GO:0005886">
    <property type="term" value="C:plasma membrane"/>
    <property type="evidence" value="ECO:0007669"/>
    <property type="project" value="UniProtKB-SubCell"/>
</dbReference>
<dbReference type="InterPro" id="IPR000700">
    <property type="entry name" value="PAS-assoc_C"/>
</dbReference>
<dbReference type="InterPro" id="IPR036097">
    <property type="entry name" value="HisK_dim/P_sf"/>
</dbReference>
<keyword evidence="15" id="KW-1185">Reference proteome</keyword>
<evidence type="ECO:0000259" key="11">
    <source>
        <dbReference type="PROSITE" id="PS50110"/>
    </source>
</evidence>
<dbReference type="SUPFAM" id="SSF52172">
    <property type="entry name" value="CheY-like"/>
    <property type="match status" value="1"/>
</dbReference>
<dbReference type="InterPro" id="IPR035965">
    <property type="entry name" value="PAS-like_dom_sf"/>
</dbReference>
<dbReference type="Pfam" id="PF08448">
    <property type="entry name" value="PAS_4"/>
    <property type="match status" value="1"/>
</dbReference>